<keyword evidence="4 5" id="KW-0472">Membrane</keyword>
<keyword evidence="7" id="KW-1185">Reference proteome</keyword>
<evidence type="ECO:0000313" key="8">
    <source>
        <dbReference type="WBParaSite" id="MBELARI_LOCUS16658"/>
    </source>
</evidence>
<evidence type="ECO:0000259" key="6">
    <source>
        <dbReference type="Pfam" id="PF01490"/>
    </source>
</evidence>
<dbReference type="Pfam" id="PF01490">
    <property type="entry name" value="Aa_trans"/>
    <property type="match status" value="1"/>
</dbReference>
<feature type="transmembrane region" description="Helical" evidence="5">
    <location>
        <begin position="172"/>
        <end position="194"/>
    </location>
</feature>
<evidence type="ECO:0000256" key="5">
    <source>
        <dbReference type="SAM" id="Phobius"/>
    </source>
</evidence>
<proteinExistence type="predicted"/>
<name>A0AAF3ERD4_9BILA</name>
<dbReference type="PANTHER" id="PTHR22950">
    <property type="entry name" value="AMINO ACID TRANSPORTER"/>
    <property type="match status" value="1"/>
</dbReference>
<feature type="domain" description="Amino acid transporter transmembrane" evidence="6">
    <location>
        <begin position="60"/>
        <end position="233"/>
    </location>
</feature>
<keyword evidence="2 5" id="KW-0812">Transmembrane</keyword>
<feature type="transmembrane region" description="Helical" evidence="5">
    <location>
        <begin position="214"/>
        <end position="240"/>
    </location>
</feature>
<evidence type="ECO:0000256" key="1">
    <source>
        <dbReference type="ARBA" id="ARBA00004141"/>
    </source>
</evidence>
<comment type="subcellular location">
    <subcellularLocation>
        <location evidence="1">Membrane</location>
        <topology evidence="1">Multi-pass membrane protein</topology>
    </subcellularLocation>
</comment>
<dbReference type="GO" id="GO:0005774">
    <property type="term" value="C:vacuolar membrane"/>
    <property type="evidence" value="ECO:0007669"/>
    <property type="project" value="TreeGrafter"/>
</dbReference>
<evidence type="ECO:0000313" key="7">
    <source>
        <dbReference type="Proteomes" id="UP000887575"/>
    </source>
</evidence>
<keyword evidence="3 5" id="KW-1133">Transmembrane helix</keyword>
<dbReference type="InterPro" id="IPR013057">
    <property type="entry name" value="AA_transpt_TM"/>
</dbReference>
<dbReference type="WBParaSite" id="MBELARI_LOCUS16658">
    <property type="protein sequence ID" value="MBELARI_LOCUS16658"/>
    <property type="gene ID" value="MBELARI_LOCUS16658"/>
</dbReference>
<evidence type="ECO:0000256" key="2">
    <source>
        <dbReference type="ARBA" id="ARBA00022692"/>
    </source>
</evidence>
<dbReference type="AlphaFoldDB" id="A0AAF3ERD4"/>
<evidence type="ECO:0000256" key="4">
    <source>
        <dbReference type="ARBA" id="ARBA00023136"/>
    </source>
</evidence>
<reference evidence="8" key="1">
    <citation type="submission" date="2024-02" db="UniProtKB">
        <authorList>
            <consortium name="WormBaseParasite"/>
        </authorList>
    </citation>
    <scope>IDENTIFICATION</scope>
</reference>
<protein>
    <recommendedName>
        <fullName evidence="6">Amino acid transporter transmembrane domain-containing protein</fullName>
    </recommendedName>
</protein>
<feature type="transmembrane region" description="Helical" evidence="5">
    <location>
        <begin position="100"/>
        <end position="128"/>
    </location>
</feature>
<evidence type="ECO:0000256" key="3">
    <source>
        <dbReference type="ARBA" id="ARBA00022989"/>
    </source>
</evidence>
<dbReference type="GO" id="GO:0015179">
    <property type="term" value="F:L-amino acid transmembrane transporter activity"/>
    <property type="evidence" value="ECO:0007669"/>
    <property type="project" value="TreeGrafter"/>
</dbReference>
<accession>A0AAF3ERD4</accession>
<feature type="transmembrane region" description="Helical" evidence="5">
    <location>
        <begin position="6"/>
        <end position="31"/>
    </location>
</feature>
<organism evidence="7 8">
    <name type="scientific">Mesorhabditis belari</name>
    <dbReference type="NCBI Taxonomy" id="2138241"/>
    <lineage>
        <taxon>Eukaryota</taxon>
        <taxon>Metazoa</taxon>
        <taxon>Ecdysozoa</taxon>
        <taxon>Nematoda</taxon>
        <taxon>Chromadorea</taxon>
        <taxon>Rhabditida</taxon>
        <taxon>Rhabditina</taxon>
        <taxon>Rhabditomorpha</taxon>
        <taxon>Rhabditoidea</taxon>
        <taxon>Rhabditidae</taxon>
        <taxon>Mesorhabditinae</taxon>
        <taxon>Mesorhabditis</taxon>
    </lineage>
</organism>
<dbReference type="Proteomes" id="UP000887575">
    <property type="component" value="Unassembled WGS sequence"/>
</dbReference>
<feature type="transmembrane region" description="Helical" evidence="5">
    <location>
        <begin position="149"/>
        <end position="166"/>
    </location>
</feature>
<dbReference type="PANTHER" id="PTHR22950:SF343">
    <property type="entry name" value="AMINO ACID TRANSPORTER SKAT-1-RELATED"/>
    <property type="match status" value="1"/>
</dbReference>
<feature type="transmembrane region" description="Helical" evidence="5">
    <location>
        <begin position="52"/>
        <end position="80"/>
    </location>
</feature>
<sequence>MFTSMKVVTFFALISSIFFAIGMIVILQFTIRQPTQWDKLPAYTDFTGTTMMIGILICGVLPTTMLTCGSIMTGLGFFGYTGFGDKIAPSITSNVPKDGLYSSVNVSLMIQTVLVHSFALFVIIEVFYPGFQRRVHERYPKTPNILLDKGYRLFWVLLTYFLAIGIPNLEIMIPLVGVTSGTLCALVYPPLFEILTFWHEWQRSMGYCQRISKVLWNCFCVCIGICAICAGVYSNVLAIIEAFHPGKTQLSA</sequence>